<sequence>MNLRSGFYEWFANSRPNGLPTMDLYVELVEALTLSTTSLSSSFASPTPSSTTSTPSTSTSSESATKTPTARTDGQFYIRVANDEAPLNPYIVIYDNGDISNYGVFGQYHPGNPRCSYDKNYLLSCATSSADGILLPVTFSYDANHQWKGLYAPSSVPAMSFYVEFAETSTPSTTSSSSSTTSFTTLTTAVNTASPTTYYNTTSSLTSTTTTSPPALCTAASEDSDLESCLNSCSKDPQCAGTSFNFDNGTCDYYYLDGACPTASRTPSVSVSSSSTASATGSSTLSASITSSAGNSTSSSPAIASPTTAPICTLIPRLPNGDFEDGKNQTAWSSIASSYGSRGPTTTKADDGTLSGQFTFDVNEKAYIASVKLVNTLSNLCPGSRYSISCSSYCDVPRPKDCLVQLATSESTESEEYSSTTYPDEDWVFDGRDFEFTAASSTTTLYLYVGTMTDSQDVGNIYLDDFSIALSGSRDTQKIA</sequence>
<dbReference type="Gene3D" id="2.60.120.260">
    <property type="entry name" value="Galactose-binding domain-like"/>
    <property type="match status" value="1"/>
</dbReference>
<accession>A0A9P8J5J0</accession>
<evidence type="ECO:0000313" key="2">
    <source>
        <dbReference type="EMBL" id="KAG9686179.1"/>
    </source>
</evidence>
<protein>
    <submittedName>
        <fullName evidence="2">Uncharacterized protein</fullName>
    </submittedName>
</protein>
<reference evidence="2" key="2">
    <citation type="submission" date="2021-08" db="EMBL/GenBank/DDBJ databases">
        <authorList>
            <person name="Gostincar C."/>
            <person name="Sun X."/>
            <person name="Song Z."/>
            <person name="Gunde-Cimerman N."/>
        </authorList>
    </citation>
    <scope>NUCLEOTIDE SEQUENCE</scope>
    <source>
        <strain evidence="2">EXF-9911</strain>
    </source>
</reference>
<name>A0A9P8J5J0_AURME</name>
<dbReference type="AlphaFoldDB" id="A0A9P8J5J0"/>
<dbReference type="Proteomes" id="UP000779574">
    <property type="component" value="Unassembled WGS sequence"/>
</dbReference>
<dbReference type="EMBL" id="JAHFXF010000528">
    <property type="protein sequence ID" value="KAG9686179.1"/>
    <property type="molecule type" value="Genomic_DNA"/>
</dbReference>
<evidence type="ECO:0000256" key="1">
    <source>
        <dbReference type="SAM" id="MobiDB-lite"/>
    </source>
</evidence>
<reference evidence="2" key="1">
    <citation type="journal article" date="2021" name="J Fungi (Basel)">
        <title>Virulence traits and population genomics of the black yeast Aureobasidium melanogenum.</title>
        <authorList>
            <person name="Cernosa A."/>
            <person name="Sun X."/>
            <person name="Gostincar C."/>
            <person name="Fang C."/>
            <person name="Gunde-Cimerman N."/>
            <person name="Song Z."/>
        </authorList>
    </citation>
    <scope>NUCLEOTIDE SEQUENCE</scope>
    <source>
        <strain evidence="2">EXF-9911</strain>
    </source>
</reference>
<feature type="region of interest" description="Disordered" evidence="1">
    <location>
        <begin position="39"/>
        <end position="69"/>
    </location>
</feature>
<proteinExistence type="predicted"/>
<gene>
    <name evidence="2" type="ORF">KCU76_g11198</name>
</gene>
<feature type="non-terminal residue" evidence="2">
    <location>
        <position position="480"/>
    </location>
</feature>
<organism evidence="2 3">
    <name type="scientific">Aureobasidium melanogenum</name>
    <name type="common">Aureobasidium pullulans var. melanogenum</name>
    <dbReference type="NCBI Taxonomy" id="46634"/>
    <lineage>
        <taxon>Eukaryota</taxon>
        <taxon>Fungi</taxon>
        <taxon>Dikarya</taxon>
        <taxon>Ascomycota</taxon>
        <taxon>Pezizomycotina</taxon>
        <taxon>Dothideomycetes</taxon>
        <taxon>Dothideomycetidae</taxon>
        <taxon>Dothideales</taxon>
        <taxon>Saccotheciaceae</taxon>
        <taxon>Aureobasidium</taxon>
    </lineage>
</organism>
<evidence type="ECO:0000313" key="3">
    <source>
        <dbReference type="Proteomes" id="UP000779574"/>
    </source>
</evidence>
<comment type="caution">
    <text evidence="2">The sequence shown here is derived from an EMBL/GenBank/DDBJ whole genome shotgun (WGS) entry which is preliminary data.</text>
</comment>
<dbReference type="OrthoDB" id="3944388at2759"/>